<dbReference type="PANTHER" id="PTHR30458">
    <property type="entry name" value="PHENYLACETIC ACID DEGRADATION PROTEIN PAA"/>
    <property type="match status" value="1"/>
</dbReference>
<dbReference type="Pfam" id="PF05138">
    <property type="entry name" value="PaaA_PaaC"/>
    <property type="match status" value="1"/>
</dbReference>
<gene>
    <name evidence="1" type="ORF">B4099_2913</name>
</gene>
<sequence length="263" mass="30270">MELEQKALKELLYLLADDNLIHAYRGSEWLGLAPHIEEDVAFSSINQDTMGHAKMYYQLLEELGEGKMDDLSHLRKPGEFRNAVLLEMANGTGTYLHKPNYDWAFTVVRHLFYAVFNQIRLESLSRSSYEPLAQTAGKILMEQYYHLLHWKTWFIQLMSSTKEARLRMENAIRRVWNEFFGVITLGPYGNGMAGCGLIDPEAKLEAVWLDEMAAIFRSVGFRQEGKPQMLHGDGRSGEHTEDLKEALSILQEVYVSDQQAAYW</sequence>
<dbReference type="InterPro" id="IPR012347">
    <property type="entry name" value="Ferritin-like"/>
</dbReference>
<name>A0A150KEV2_HEYCO</name>
<dbReference type="PIRSF" id="PIRSF037834">
    <property type="entry name" value="PA_CoA_Oase3"/>
    <property type="match status" value="1"/>
</dbReference>
<evidence type="ECO:0000313" key="1">
    <source>
        <dbReference type="EMBL" id="KYC69746.1"/>
    </source>
</evidence>
<dbReference type="GO" id="GO:0005829">
    <property type="term" value="C:cytosol"/>
    <property type="evidence" value="ECO:0007669"/>
    <property type="project" value="TreeGrafter"/>
</dbReference>
<dbReference type="SUPFAM" id="SSF47240">
    <property type="entry name" value="Ferritin-like"/>
    <property type="match status" value="1"/>
</dbReference>
<protein>
    <recommendedName>
        <fullName evidence="3">Phenylacetate-CoA oxygenase</fullName>
    </recommendedName>
</protein>
<dbReference type="Proteomes" id="UP000075304">
    <property type="component" value="Unassembled WGS sequence"/>
</dbReference>
<organism evidence="1 2">
    <name type="scientific">Heyndrickxia coagulans</name>
    <name type="common">Weizmannia coagulans</name>
    <dbReference type="NCBI Taxonomy" id="1398"/>
    <lineage>
        <taxon>Bacteria</taxon>
        <taxon>Bacillati</taxon>
        <taxon>Bacillota</taxon>
        <taxon>Bacilli</taxon>
        <taxon>Bacillales</taxon>
        <taxon>Bacillaceae</taxon>
        <taxon>Heyndrickxia</taxon>
    </lineage>
</organism>
<dbReference type="InterPro" id="IPR007814">
    <property type="entry name" value="PaaA_PaaC"/>
</dbReference>
<dbReference type="EMBL" id="LQYI01000044">
    <property type="protein sequence ID" value="KYC69746.1"/>
    <property type="molecule type" value="Genomic_DNA"/>
</dbReference>
<dbReference type="Gene3D" id="1.20.1260.10">
    <property type="match status" value="1"/>
</dbReference>
<evidence type="ECO:0000313" key="2">
    <source>
        <dbReference type="Proteomes" id="UP000075304"/>
    </source>
</evidence>
<evidence type="ECO:0008006" key="3">
    <source>
        <dbReference type="Google" id="ProtNLM"/>
    </source>
</evidence>
<dbReference type="NCBIfam" id="TIGR02158">
    <property type="entry name" value="PA_CoA_Oxy3"/>
    <property type="match status" value="1"/>
</dbReference>
<dbReference type="InterPro" id="IPR052703">
    <property type="entry name" value="Aromatic_CoA_ox/epox"/>
</dbReference>
<reference evidence="1 2" key="1">
    <citation type="submission" date="2016-01" db="EMBL/GenBank/DDBJ databases">
        <title>Genome Sequences of Twelve Sporeforming Bacillus Species Isolated from Foods.</title>
        <authorList>
            <person name="Berendsen E.M."/>
            <person name="Wells-Bennik M.H."/>
            <person name="Krawcyk A.O."/>
            <person name="De Jong A."/>
            <person name="Holsappel S."/>
            <person name="Eijlander R.T."/>
            <person name="Kuipers O.P."/>
        </authorList>
    </citation>
    <scope>NUCLEOTIDE SEQUENCE [LARGE SCALE GENOMIC DNA]</scope>
    <source>
        <strain evidence="1 2">B4099</strain>
    </source>
</reference>
<dbReference type="InterPro" id="IPR009078">
    <property type="entry name" value="Ferritin-like_SF"/>
</dbReference>
<dbReference type="GO" id="GO:0010124">
    <property type="term" value="P:phenylacetate catabolic process"/>
    <property type="evidence" value="ECO:0007669"/>
    <property type="project" value="InterPro"/>
</dbReference>
<comment type="caution">
    <text evidence="1">The sequence shown here is derived from an EMBL/GenBank/DDBJ whole genome shotgun (WGS) entry which is preliminary data.</text>
</comment>
<dbReference type="PANTHER" id="PTHR30458:SF0">
    <property type="entry name" value="1,2-PHENYLACETYL-COA EPOXIDASE, SUBUNIT C"/>
    <property type="match status" value="1"/>
</dbReference>
<dbReference type="PATRIC" id="fig|1398.25.peg.2638"/>
<dbReference type="AlphaFoldDB" id="A0A150KEV2"/>
<proteinExistence type="predicted"/>
<accession>A0A150KEV2</accession>
<dbReference type="InterPro" id="IPR011882">
    <property type="entry name" value="PaaC"/>
</dbReference>